<dbReference type="EMBL" id="MU276223">
    <property type="protein sequence ID" value="KAI0040150.1"/>
    <property type="molecule type" value="Genomic_DNA"/>
</dbReference>
<name>A0ACB8R7Q5_9AGAM</name>
<evidence type="ECO:0000313" key="1">
    <source>
        <dbReference type="EMBL" id="KAI0040150.1"/>
    </source>
</evidence>
<accession>A0ACB8R7Q5</accession>
<reference evidence="1" key="1">
    <citation type="submission" date="2021-02" db="EMBL/GenBank/DDBJ databases">
        <authorList>
            <consortium name="DOE Joint Genome Institute"/>
            <person name="Ahrendt S."/>
            <person name="Looney B.P."/>
            <person name="Miyauchi S."/>
            <person name="Morin E."/>
            <person name="Drula E."/>
            <person name="Courty P.E."/>
            <person name="Chicoki N."/>
            <person name="Fauchery L."/>
            <person name="Kohler A."/>
            <person name="Kuo A."/>
            <person name="Labutti K."/>
            <person name="Pangilinan J."/>
            <person name="Lipzen A."/>
            <person name="Riley R."/>
            <person name="Andreopoulos W."/>
            <person name="He G."/>
            <person name="Johnson J."/>
            <person name="Barry K.W."/>
            <person name="Grigoriev I.V."/>
            <person name="Nagy L."/>
            <person name="Hibbett D."/>
            <person name="Henrissat B."/>
            <person name="Matheny P.B."/>
            <person name="Labbe J."/>
            <person name="Martin F."/>
        </authorList>
    </citation>
    <scope>NUCLEOTIDE SEQUENCE</scope>
    <source>
        <strain evidence="1">FP105234-sp</strain>
    </source>
</reference>
<sequence length="188" mass="21917">MVLASRSRRSVFWLTERGQVRRLPEDSHFRAHSRTTTSSFFHPLRHRRQLRHKCKTSRALVSRLSPDLHCTKSPPLKVSYCSVRSHFMLIMIHIKWAFESDDLLHYRVARTSCTIHPSCEVVPSRDSYCTIYETLQVDFVLSPDNQVPAQWISARSAAGGRLPKRMGPPAWSTRRHASRPFWLYMRAS</sequence>
<proteinExistence type="predicted"/>
<gene>
    <name evidence="1" type="ORF">FA95DRAFT_916047</name>
</gene>
<dbReference type="Proteomes" id="UP000814033">
    <property type="component" value="Unassembled WGS sequence"/>
</dbReference>
<evidence type="ECO:0000313" key="2">
    <source>
        <dbReference type="Proteomes" id="UP000814033"/>
    </source>
</evidence>
<reference evidence="1" key="2">
    <citation type="journal article" date="2022" name="New Phytol.">
        <title>Evolutionary transition to the ectomycorrhizal habit in the genomes of a hyperdiverse lineage of mushroom-forming fungi.</title>
        <authorList>
            <person name="Looney B."/>
            <person name="Miyauchi S."/>
            <person name="Morin E."/>
            <person name="Drula E."/>
            <person name="Courty P.E."/>
            <person name="Kohler A."/>
            <person name="Kuo A."/>
            <person name="LaButti K."/>
            <person name="Pangilinan J."/>
            <person name="Lipzen A."/>
            <person name="Riley R."/>
            <person name="Andreopoulos W."/>
            <person name="He G."/>
            <person name="Johnson J."/>
            <person name="Nolan M."/>
            <person name="Tritt A."/>
            <person name="Barry K.W."/>
            <person name="Grigoriev I.V."/>
            <person name="Nagy L.G."/>
            <person name="Hibbett D."/>
            <person name="Henrissat B."/>
            <person name="Matheny P.B."/>
            <person name="Labbe J."/>
            <person name="Martin F.M."/>
        </authorList>
    </citation>
    <scope>NUCLEOTIDE SEQUENCE</scope>
    <source>
        <strain evidence="1">FP105234-sp</strain>
    </source>
</reference>
<keyword evidence="2" id="KW-1185">Reference proteome</keyword>
<organism evidence="1 2">
    <name type="scientific">Auriscalpium vulgare</name>
    <dbReference type="NCBI Taxonomy" id="40419"/>
    <lineage>
        <taxon>Eukaryota</taxon>
        <taxon>Fungi</taxon>
        <taxon>Dikarya</taxon>
        <taxon>Basidiomycota</taxon>
        <taxon>Agaricomycotina</taxon>
        <taxon>Agaricomycetes</taxon>
        <taxon>Russulales</taxon>
        <taxon>Auriscalpiaceae</taxon>
        <taxon>Auriscalpium</taxon>
    </lineage>
</organism>
<comment type="caution">
    <text evidence="1">The sequence shown here is derived from an EMBL/GenBank/DDBJ whole genome shotgun (WGS) entry which is preliminary data.</text>
</comment>
<protein>
    <submittedName>
        <fullName evidence="1">Uncharacterized protein</fullName>
    </submittedName>
</protein>